<feature type="compositionally biased region" description="Polar residues" evidence="1">
    <location>
        <begin position="69"/>
        <end position="91"/>
    </location>
</feature>
<evidence type="ECO:0000313" key="2">
    <source>
        <dbReference type="EMBL" id="RIA98868.1"/>
    </source>
</evidence>
<protein>
    <submittedName>
        <fullName evidence="2">Uncharacterized protein</fullName>
    </submittedName>
</protein>
<feature type="region of interest" description="Disordered" evidence="1">
    <location>
        <begin position="69"/>
        <end position="129"/>
    </location>
</feature>
<proteinExistence type="predicted"/>
<comment type="caution">
    <text evidence="2">The sequence shown here is derived from an EMBL/GenBank/DDBJ whole genome shotgun (WGS) entry which is preliminary data.</text>
</comment>
<keyword evidence="3" id="KW-1185">Reference proteome</keyword>
<dbReference type="AlphaFoldDB" id="A0A397TLK8"/>
<feature type="compositionally biased region" description="Polar residues" evidence="1">
    <location>
        <begin position="98"/>
        <end position="129"/>
    </location>
</feature>
<accession>A0A397TLK8</accession>
<gene>
    <name evidence="2" type="ORF">C1645_812177</name>
</gene>
<name>A0A397TLK8_9GLOM</name>
<dbReference type="EMBL" id="QKYT01000010">
    <property type="protein sequence ID" value="RIA98868.1"/>
    <property type="molecule type" value="Genomic_DNA"/>
</dbReference>
<sequence>MHPSQSDISNNSESNFTGFSNEFNNFNNNLPQRIANQAEHSSNINCIDPSCSYNNCFSGTNDNDNIFPTNTNISSDYQQSMNNVSDNNDINSTDHNHQRSISNDTLNNDHNYQQPMTNNASPPQSQEFGQNHVFPLLNSLSITINSPQTNIIIMTVANSDIQNQPQQDK</sequence>
<evidence type="ECO:0000256" key="1">
    <source>
        <dbReference type="SAM" id="MobiDB-lite"/>
    </source>
</evidence>
<evidence type="ECO:0000313" key="3">
    <source>
        <dbReference type="Proteomes" id="UP000265703"/>
    </source>
</evidence>
<dbReference type="OrthoDB" id="2327028at2759"/>
<organism evidence="2 3">
    <name type="scientific">Glomus cerebriforme</name>
    <dbReference type="NCBI Taxonomy" id="658196"/>
    <lineage>
        <taxon>Eukaryota</taxon>
        <taxon>Fungi</taxon>
        <taxon>Fungi incertae sedis</taxon>
        <taxon>Mucoromycota</taxon>
        <taxon>Glomeromycotina</taxon>
        <taxon>Glomeromycetes</taxon>
        <taxon>Glomerales</taxon>
        <taxon>Glomeraceae</taxon>
        <taxon>Glomus</taxon>
    </lineage>
</organism>
<reference evidence="2 3" key="1">
    <citation type="submission" date="2018-06" db="EMBL/GenBank/DDBJ databases">
        <title>Comparative genomics reveals the genomic features of Rhizophagus irregularis, R. cerebriforme, R. diaphanum and Gigaspora rosea, and their symbiotic lifestyle signature.</title>
        <authorList>
            <person name="Morin E."/>
            <person name="San Clemente H."/>
            <person name="Chen E.C.H."/>
            <person name="De La Providencia I."/>
            <person name="Hainaut M."/>
            <person name="Kuo A."/>
            <person name="Kohler A."/>
            <person name="Murat C."/>
            <person name="Tang N."/>
            <person name="Roy S."/>
            <person name="Loubradou J."/>
            <person name="Henrissat B."/>
            <person name="Grigoriev I.V."/>
            <person name="Corradi N."/>
            <person name="Roux C."/>
            <person name="Martin F.M."/>
        </authorList>
    </citation>
    <scope>NUCLEOTIDE SEQUENCE [LARGE SCALE GENOMIC DNA]</scope>
    <source>
        <strain evidence="2 3">DAOM 227022</strain>
    </source>
</reference>
<dbReference type="Proteomes" id="UP000265703">
    <property type="component" value="Unassembled WGS sequence"/>
</dbReference>